<name>A0A1Y2HFB7_9FUNG</name>
<protein>
    <submittedName>
        <fullName evidence="2">Uncharacterized protein</fullName>
    </submittedName>
</protein>
<accession>A0A1Y2HFB7</accession>
<dbReference type="EMBL" id="MCFL01000037">
    <property type="protein sequence ID" value="ORZ33280.1"/>
    <property type="molecule type" value="Genomic_DNA"/>
</dbReference>
<evidence type="ECO:0000256" key="1">
    <source>
        <dbReference type="SAM" id="MobiDB-lite"/>
    </source>
</evidence>
<feature type="region of interest" description="Disordered" evidence="1">
    <location>
        <begin position="49"/>
        <end position="88"/>
    </location>
</feature>
<gene>
    <name evidence="2" type="ORF">BCR44DRAFT_59261</name>
</gene>
<dbReference type="AlphaFoldDB" id="A0A1Y2HFB7"/>
<proteinExistence type="predicted"/>
<evidence type="ECO:0000313" key="3">
    <source>
        <dbReference type="Proteomes" id="UP000193411"/>
    </source>
</evidence>
<reference evidence="2 3" key="1">
    <citation type="submission" date="2016-07" db="EMBL/GenBank/DDBJ databases">
        <title>Pervasive Adenine N6-methylation of Active Genes in Fungi.</title>
        <authorList>
            <consortium name="DOE Joint Genome Institute"/>
            <person name="Mondo S.J."/>
            <person name="Dannebaum R.O."/>
            <person name="Kuo R.C."/>
            <person name="Labutti K."/>
            <person name="Haridas S."/>
            <person name="Kuo A."/>
            <person name="Salamov A."/>
            <person name="Ahrendt S.R."/>
            <person name="Lipzen A."/>
            <person name="Sullivan W."/>
            <person name="Andreopoulos W.B."/>
            <person name="Clum A."/>
            <person name="Lindquist E."/>
            <person name="Daum C."/>
            <person name="Ramamoorthy G.K."/>
            <person name="Gryganskyi A."/>
            <person name="Culley D."/>
            <person name="Magnuson J.K."/>
            <person name="James T.Y."/>
            <person name="O'Malley M.A."/>
            <person name="Stajich J.E."/>
            <person name="Spatafora J.W."/>
            <person name="Visel A."/>
            <person name="Grigoriev I.V."/>
        </authorList>
    </citation>
    <scope>NUCLEOTIDE SEQUENCE [LARGE SCALE GENOMIC DNA]</scope>
    <source>
        <strain evidence="2 3">PL171</strain>
    </source>
</reference>
<feature type="region of interest" description="Disordered" evidence="1">
    <location>
        <begin position="121"/>
        <end position="172"/>
    </location>
</feature>
<keyword evidence="3" id="KW-1185">Reference proteome</keyword>
<feature type="non-terminal residue" evidence="2">
    <location>
        <position position="172"/>
    </location>
</feature>
<comment type="caution">
    <text evidence="2">The sequence shown here is derived from an EMBL/GenBank/DDBJ whole genome shotgun (WGS) entry which is preliminary data.</text>
</comment>
<organism evidence="2 3">
    <name type="scientific">Catenaria anguillulae PL171</name>
    <dbReference type="NCBI Taxonomy" id="765915"/>
    <lineage>
        <taxon>Eukaryota</taxon>
        <taxon>Fungi</taxon>
        <taxon>Fungi incertae sedis</taxon>
        <taxon>Blastocladiomycota</taxon>
        <taxon>Blastocladiomycetes</taxon>
        <taxon>Blastocladiales</taxon>
        <taxon>Catenariaceae</taxon>
        <taxon>Catenaria</taxon>
    </lineage>
</organism>
<feature type="compositionally biased region" description="Basic residues" evidence="1">
    <location>
        <begin position="58"/>
        <end position="70"/>
    </location>
</feature>
<feature type="compositionally biased region" description="Basic and acidic residues" evidence="1">
    <location>
        <begin position="124"/>
        <end position="133"/>
    </location>
</feature>
<dbReference type="Proteomes" id="UP000193411">
    <property type="component" value="Unassembled WGS sequence"/>
</dbReference>
<evidence type="ECO:0000313" key="2">
    <source>
        <dbReference type="EMBL" id="ORZ33280.1"/>
    </source>
</evidence>
<feature type="compositionally biased region" description="Basic and acidic residues" evidence="1">
    <location>
        <begin position="158"/>
        <end position="172"/>
    </location>
</feature>
<sequence length="172" mass="18511">MLSLKTVFARRGHTASEASPSSDSTLNLVATESDSHTCGAETAAHQCQQQAKVDTTKSKKPRKLRRKQWQNKHAAAAVPTSKQDGSPLLVPVQVDDLSSSPAHVIKSLMHRFIRFRVTKAHKPVKADKKRRDSGVASASNTGPSKGLLAAGDDISSSDGEHAGKGLDHRKWT</sequence>